<name>A0A1G9FTH8_9BACT</name>
<dbReference type="Gene3D" id="3.90.550.10">
    <property type="entry name" value="Spore Coat Polysaccharide Biosynthesis Protein SpsA, Chain A"/>
    <property type="match status" value="1"/>
</dbReference>
<proteinExistence type="predicted"/>
<dbReference type="EMBL" id="FNGA01000002">
    <property type="protein sequence ID" value="SDK91443.1"/>
    <property type="molecule type" value="Genomic_DNA"/>
</dbReference>
<dbReference type="STRING" id="246191.SAMN05660337_1688"/>
<dbReference type="PANTHER" id="PTHR43179">
    <property type="entry name" value="RHAMNOSYLTRANSFERASE WBBL"/>
    <property type="match status" value="1"/>
</dbReference>
<dbReference type="InterPro" id="IPR011990">
    <property type="entry name" value="TPR-like_helical_dom_sf"/>
</dbReference>
<keyword evidence="3" id="KW-0808">Transferase</keyword>
<dbReference type="Gene3D" id="1.25.40.10">
    <property type="entry name" value="Tetratricopeptide repeat domain"/>
    <property type="match status" value="1"/>
</dbReference>
<dbReference type="Pfam" id="PF00535">
    <property type="entry name" value="Glycos_transf_2"/>
    <property type="match status" value="1"/>
</dbReference>
<evidence type="ECO:0000259" key="2">
    <source>
        <dbReference type="Pfam" id="PF00535"/>
    </source>
</evidence>
<dbReference type="SUPFAM" id="SSF48452">
    <property type="entry name" value="TPR-like"/>
    <property type="match status" value="1"/>
</dbReference>
<dbReference type="PROSITE" id="PS50005">
    <property type="entry name" value="TPR"/>
    <property type="match status" value="1"/>
</dbReference>
<feature type="repeat" description="TPR" evidence="1">
    <location>
        <begin position="209"/>
        <end position="242"/>
    </location>
</feature>
<dbReference type="SUPFAM" id="SSF53448">
    <property type="entry name" value="Nucleotide-diphospho-sugar transferases"/>
    <property type="match status" value="1"/>
</dbReference>
<dbReference type="GO" id="GO:0016740">
    <property type="term" value="F:transferase activity"/>
    <property type="evidence" value="ECO:0007669"/>
    <property type="project" value="UniProtKB-KW"/>
</dbReference>
<dbReference type="InterPro" id="IPR001173">
    <property type="entry name" value="Glyco_trans_2-like"/>
</dbReference>
<feature type="domain" description="Glycosyltransferase 2-like" evidence="2">
    <location>
        <begin position="269"/>
        <end position="451"/>
    </location>
</feature>
<organism evidence="3 4">
    <name type="scientific">Maridesulfovibrio ferrireducens</name>
    <dbReference type="NCBI Taxonomy" id="246191"/>
    <lineage>
        <taxon>Bacteria</taxon>
        <taxon>Pseudomonadati</taxon>
        <taxon>Thermodesulfobacteriota</taxon>
        <taxon>Desulfovibrionia</taxon>
        <taxon>Desulfovibrionales</taxon>
        <taxon>Desulfovibrionaceae</taxon>
        <taxon>Maridesulfovibrio</taxon>
    </lineage>
</organism>
<dbReference type="InterPro" id="IPR029044">
    <property type="entry name" value="Nucleotide-diphossugar_trans"/>
</dbReference>
<dbReference type="InterPro" id="IPR019734">
    <property type="entry name" value="TPR_rpt"/>
</dbReference>
<dbReference type="RefSeq" id="WP_092160052.1">
    <property type="nucleotide sequence ID" value="NZ_FNGA01000002.1"/>
</dbReference>
<dbReference type="OrthoDB" id="5443808at2"/>
<gene>
    <name evidence="3" type="ORF">SAMN05660337_1688</name>
</gene>
<evidence type="ECO:0000256" key="1">
    <source>
        <dbReference type="PROSITE-ProRule" id="PRU00339"/>
    </source>
</evidence>
<reference evidence="4" key="1">
    <citation type="submission" date="2016-10" db="EMBL/GenBank/DDBJ databases">
        <authorList>
            <person name="Varghese N."/>
            <person name="Submissions S."/>
        </authorList>
    </citation>
    <scope>NUCLEOTIDE SEQUENCE [LARGE SCALE GENOMIC DNA]</scope>
    <source>
        <strain evidence="4">DSM 16995</strain>
    </source>
</reference>
<keyword evidence="4" id="KW-1185">Reference proteome</keyword>
<evidence type="ECO:0000313" key="3">
    <source>
        <dbReference type="EMBL" id="SDK91443.1"/>
    </source>
</evidence>
<evidence type="ECO:0000313" key="4">
    <source>
        <dbReference type="Proteomes" id="UP000199053"/>
    </source>
</evidence>
<dbReference type="Proteomes" id="UP000199053">
    <property type="component" value="Unassembled WGS sequence"/>
</dbReference>
<dbReference type="AlphaFoldDB" id="A0A1G9FTH8"/>
<sequence>MSAEFAYLPAGIVSELNFLNLDEVCLHYVTHIRNFVLDEDLGAAYFNRFASDAGLNKNVNGTKCFIHLINKLAKLTPFNSAIQTIFHQLYPSPEAKPKLLLLGRESVDPVLQPKVEHFVKRGKYAQAHAAILLELEKDKSNLLLADMLAELDIQAGIDIDPWHKDIGIHEIFKKDWISRLAFLYAKNGQSEKAVHYWNLVKDSGGRDSEVLCNYLASSYLKIGDREEAYKLFERSLEIDPVQMPISLAKRELEQPFVVSKDVLDGKDVSVCIYSYNKAELLDMTLKSVCESSLEKCEVLVLLNGCSDGSLGVVKKVQKAYPSITIELINIPINMGAPAARNYLVNHVLTTKKSEYIAFLDDDVTLPVNWLEALVTAIEEDSKIGAVGCKVVNPDRSLQYLFRDVSIVKHGVFRLSLGTPFWSKDLNLYDVRRDVDNVMGCCHLMRRECFEKVPNFDICFSPSQLDDVAFHLDLRLSGYKVRYLGQLECVHHRSTGFQGLHKRVYGNSLGNDVKFYYRFLESFKVFKRWQQERNMSLFLK</sequence>
<protein>
    <submittedName>
        <fullName evidence="3">Glycosyltransferase, GT2 family</fullName>
    </submittedName>
</protein>
<dbReference type="PANTHER" id="PTHR43179:SF7">
    <property type="entry name" value="RHAMNOSYLTRANSFERASE WBBL"/>
    <property type="match status" value="1"/>
</dbReference>
<accession>A0A1G9FTH8</accession>
<keyword evidence="1" id="KW-0802">TPR repeat</keyword>